<keyword evidence="3" id="KW-0472">Membrane</keyword>
<accession>A0AA91LSB7</accession>
<proteinExistence type="inferred from homology"/>
<dbReference type="Proteomes" id="UP000192441">
    <property type="component" value="Unassembled WGS sequence"/>
</dbReference>
<feature type="transmembrane region" description="Helical" evidence="3">
    <location>
        <begin position="73"/>
        <end position="92"/>
    </location>
</feature>
<comment type="similarity">
    <text evidence="1 2">Belongs to the anti-sigma-factor antagonist family.</text>
</comment>
<name>A0AA91LSB7_9MYCO</name>
<gene>
    <name evidence="5" type="ORF">BST20_26155</name>
</gene>
<dbReference type="EMBL" id="MVHM01000027">
    <property type="protein sequence ID" value="ORA31875.1"/>
    <property type="molecule type" value="Genomic_DNA"/>
</dbReference>
<reference evidence="5 6" key="1">
    <citation type="submission" date="2016-12" db="EMBL/GenBank/DDBJ databases">
        <title>The new phylogeny of genus Mycobacterium.</title>
        <authorList>
            <person name="Tortoli E."/>
            <person name="Trovato A."/>
            <person name="Cirillo D.M."/>
        </authorList>
    </citation>
    <scope>NUCLEOTIDE SEQUENCE [LARGE SCALE GENOMIC DNA]</scope>
    <source>
        <strain evidence="5 6">DSM 44624</strain>
    </source>
</reference>
<evidence type="ECO:0000313" key="5">
    <source>
        <dbReference type="EMBL" id="ORA31875.1"/>
    </source>
</evidence>
<sequence>MTPVLERFHSVVASGAGRSLPFRDPHSMLRATSERCGAAVIVRVGGEVDACNEDAWSNLLIKMAAAAVAPGPFVVDVGNVGFMGCAAFVVLAHEARRCRRRGVNMCLVTNQPIVARVVAAGGLRPLLSVHPTVEAALSASNAEQFAR</sequence>
<evidence type="ECO:0000256" key="3">
    <source>
        <dbReference type="SAM" id="Phobius"/>
    </source>
</evidence>
<dbReference type="AlphaFoldDB" id="A0AA91LSB7"/>
<organism evidence="5 6">
    <name type="scientific">Mycobacterium branderi</name>
    <dbReference type="NCBI Taxonomy" id="43348"/>
    <lineage>
        <taxon>Bacteria</taxon>
        <taxon>Bacillati</taxon>
        <taxon>Actinomycetota</taxon>
        <taxon>Actinomycetes</taxon>
        <taxon>Mycobacteriales</taxon>
        <taxon>Mycobacteriaceae</taxon>
        <taxon>Mycobacterium</taxon>
    </lineage>
</organism>
<dbReference type="GO" id="GO:0043856">
    <property type="term" value="F:anti-sigma factor antagonist activity"/>
    <property type="evidence" value="ECO:0007669"/>
    <property type="project" value="InterPro"/>
</dbReference>
<protein>
    <recommendedName>
        <fullName evidence="2">Anti-sigma factor antagonist</fullName>
    </recommendedName>
</protein>
<feature type="domain" description="STAS" evidence="4">
    <location>
        <begin position="29"/>
        <end position="140"/>
    </location>
</feature>
<comment type="caution">
    <text evidence="5">The sequence shown here is derived from an EMBL/GenBank/DDBJ whole genome shotgun (WGS) entry which is preliminary data.</text>
</comment>
<evidence type="ECO:0000259" key="4">
    <source>
        <dbReference type="PROSITE" id="PS50801"/>
    </source>
</evidence>
<evidence type="ECO:0000313" key="6">
    <source>
        <dbReference type="Proteomes" id="UP000192441"/>
    </source>
</evidence>
<dbReference type="CDD" id="cd07043">
    <property type="entry name" value="STAS_anti-anti-sigma_factors"/>
    <property type="match status" value="1"/>
</dbReference>
<dbReference type="InterPro" id="IPR002645">
    <property type="entry name" value="STAS_dom"/>
</dbReference>
<dbReference type="PANTHER" id="PTHR33495">
    <property type="entry name" value="ANTI-SIGMA FACTOR ANTAGONIST TM_1081-RELATED-RELATED"/>
    <property type="match status" value="1"/>
</dbReference>
<dbReference type="NCBIfam" id="TIGR00377">
    <property type="entry name" value="ant_ant_sig"/>
    <property type="match status" value="1"/>
</dbReference>
<dbReference type="Pfam" id="PF01740">
    <property type="entry name" value="STAS"/>
    <property type="match status" value="1"/>
</dbReference>
<dbReference type="InterPro" id="IPR036513">
    <property type="entry name" value="STAS_dom_sf"/>
</dbReference>
<dbReference type="InterPro" id="IPR003658">
    <property type="entry name" value="Anti-sigma_ant"/>
</dbReference>
<dbReference type="SUPFAM" id="SSF52091">
    <property type="entry name" value="SpoIIaa-like"/>
    <property type="match status" value="1"/>
</dbReference>
<dbReference type="PROSITE" id="PS50801">
    <property type="entry name" value="STAS"/>
    <property type="match status" value="1"/>
</dbReference>
<evidence type="ECO:0000256" key="2">
    <source>
        <dbReference type="RuleBase" id="RU003749"/>
    </source>
</evidence>
<evidence type="ECO:0000256" key="1">
    <source>
        <dbReference type="ARBA" id="ARBA00009013"/>
    </source>
</evidence>
<dbReference type="Gene3D" id="3.30.750.24">
    <property type="entry name" value="STAS domain"/>
    <property type="match status" value="1"/>
</dbReference>
<dbReference type="PANTHER" id="PTHR33495:SF2">
    <property type="entry name" value="ANTI-SIGMA FACTOR ANTAGONIST TM_1081-RELATED"/>
    <property type="match status" value="1"/>
</dbReference>
<keyword evidence="3" id="KW-1133">Transmembrane helix</keyword>
<keyword evidence="3" id="KW-0812">Transmembrane</keyword>